<dbReference type="Proteomes" id="UP000004019">
    <property type="component" value="Unassembled WGS sequence"/>
</dbReference>
<evidence type="ECO:0000313" key="2">
    <source>
        <dbReference type="EMBL" id="EIY35221.1"/>
    </source>
</evidence>
<proteinExistence type="predicted"/>
<accession>I9QZ25</accession>
<evidence type="ECO:0000256" key="1">
    <source>
        <dbReference type="SAM" id="Phobius"/>
    </source>
</evidence>
<name>I9QZ25_9BACT</name>
<protein>
    <submittedName>
        <fullName evidence="2">Uncharacterized protein</fullName>
    </submittedName>
</protein>
<evidence type="ECO:0000313" key="3">
    <source>
        <dbReference type="Proteomes" id="UP000004019"/>
    </source>
</evidence>
<keyword evidence="1" id="KW-0812">Transmembrane</keyword>
<sequence length="72" mass="7784">MDKFQTKGLIILVVIIFGAEVFVTIAWGVLLEETGKVFQIFLLVQFKVAAHNDGASVGDAANTTTVFPKTDV</sequence>
<dbReference type="HOGENOM" id="CLU_2713899_0_0_10"/>
<feature type="transmembrane region" description="Helical" evidence="1">
    <location>
        <begin position="9"/>
        <end position="30"/>
    </location>
</feature>
<gene>
    <name evidence="2" type="ORF">HMPREF1065_03287</name>
</gene>
<comment type="caution">
    <text evidence="2">The sequence shown here is derived from an EMBL/GenBank/DDBJ whole genome shotgun (WGS) entry which is preliminary data.</text>
</comment>
<organism evidence="2 3">
    <name type="scientific">Phocaeicola dorei CL03T12C01</name>
    <dbReference type="NCBI Taxonomy" id="997877"/>
    <lineage>
        <taxon>Bacteria</taxon>
        <taxon>Pseudomonadati</taxon>
        <taxon>Bacteroidota</taxon>
        <taxon>Bacteroidia</taxon>
        <taxon>Bacteroidales</taxon>
        <taxon>Bacteroidaceae</taxon>
        <taxon>Phocaeicola</taxon>
    </lineage>
</organism>
<dbReference type="EMBL" id="AGXI01000023">
    <property type="protein sequence ID" value="EIY35221.1"/>
    <property type="molecule type" value="Genomic_DNA"/>
</dbReference>
<dbReference type="AlphaFoldDB" id="I9QZ25"/>
<keyword evidence="1" id="KW-1133">Transmembrane helix</keyword>
<reference evidence="2 3" key="1">
    <citation type="submission" date="2012-02" db="EMBL/GenBank/DDBJ databases">
        <title>The Genome Sequence of Bacteroides dorei CL03T12C01.</title>
        <authorList>
            <consortium name="The Broad Institute Genome Sequencing Platform"/>
            <person name="Earl A."/>
            <person name="Ward D."/>
            <person name="Feldgarden M."/>
            <person name="Gevers D."/>
            <person name="Zitomersky N.L."/>
            <person name="Coyne M.J."/>
            <person name="Comstock L.E."/>
            <person name="Young S.K."/>
            <person name="Zeng Q."/>
            <person name="Gargeya S."/>
            <person name="Fitzgerald M."/>
            <person name="Haas B."/>
            <person name="Abouelleil A."/>
            <person name="Alvarado L."/>
            <person name="Arachchi H.M."/>
            <person name="Berlin A."/>
            <person name="Chapman S.B."/>
            <person name="Gearin G."/>
            <person name="Goldberg J."/>
            <person name="Griggs A."/>
            <person name="Gujja S."/>
            <person name="Hansen M."/>
            <person name="Heiman D."/>
            <person name="Howarth C."/>
            <person name="Larimer J."/>
            <person name="Lui A."/>
            <person name="MacDonald P.J.P."/>
            <person name="McCowen C."/>
            <person name="Montmayeur A."/>
            <person name="Murphy C."/>
            <person name="Neiman D."/>
            <person name="Pearson M."/>
            <person name="Priest M."/>
            <person name="Roberts A."/>
            <person name="Saif S."/>
            <person name="Shea T."/>
            <person name="Sisk P."/>
            <person name="Stolte C."/>
            <person name="Sykes S."/>
            <person name="Wortman J."/>
            <person name="Nusbaum C."/>
            <person name="Birren B."/>
        </authorList>
    </citation>
    <scope>NUCLEOTIDE SEQUENCE [LARGE SCALE GENOMIC DNA]</scope>
    <source>
        <strain evidence="2 3">CL03T12C01</strain>
    </source>
</reference>
<keyword evidence="1" id="KW-0472">Membrane</keyword>